<evidence type="ECO:0000313" key="2">
    <source>
        <dbReference type="EMBL" id="KAJ9595726.1"/>
    </source>
</evidence>
<feature type="non-terminal residue" evidence="2">
    <location>
        <position position="55"/>
    </location>
</feature>
<feature type="compositionally biased region" description="Low complexity" evidence="1">
    <location>
        <begin position="1"/>
        <end position="10"/>
    </location>
</feature>
<proteinExistence type="predicted"/>
<evidence type="ECO:0000256" key="1">
    <source>
        <dbReference type="SAM" id="MobiDB-lite"/>
    </source>
</evidence>
<protein>
    <submittedName>
        <fullName evidence="2">Uncharacterized protein</fullName>
    </submittedName>
</protein>
<dbReference type="Proteomes" id="UP001233999">
    <property type="component" value="Unassembled WGS sequence"/>
</dbReference>
<reference evidence="2" key="2">
    <citation type="submission" date="2023-05" db="EMBL/GenBank/DDBJ databases">
        <authorList>
            <person name="Fouks B."/>
        </authorList>
    </citation>
    <scope>NUCLEOTIDE SEQUENCE</scope>
    <source>
        <strain evidence="2">Stay&amp;Tobe</strain>
        <tissue evidence="2">Testes</tissue>
    </source>
</reference>
<reference evidence="2" key="1">
    <citation type="journal article" date="2023" name="IScience">
        <title>Live-bearing cockroach genome reveals convergent evolutionary mechanisms linked to viviparity in insects and beyond.</title>
        <authorList>
            <person name="Fouks B."/>
            <person name="Harrison M.C."/>
            <person name="Mikhailova A.A."/>
            <person name="Marchal E."/>
            <person name="English S."/>
            <person name="Carruthers M."/>
            <person name="Jennings E.C."/>
            <person name="Chiamaka E.L."/>
            <person name="Frigard R.A."/>
            <person name="Pippel M."/>
            <person name="Attardo G.M."/>
            <person name="Benoit J.B."/>
            <person name="Bornberg-Bauer E."/>
            <person name="Tobe S.S."/>
        </authorList>
    </citation>
    <scope>NUCLEOTIDE SEQUENCE</scope>
    <source>
        <strain evidence="2">Stay&amp;Tobe</strain>
    </source>
</reference>
<dbReference type="EMBL" id="JASPKZ010002318">
    <property type="protein sequence ID" value="KAJ9595726.1"/>
    <property type="molecule type" value="Genomic_DNA"/>
</dbReference>
<dbReference type="AlphaFoldDB" id="A0AAD8ABR2"/>
<gene>
    <name evidence="2" type="ORF">L9F63_013089</name>
</gene>
<name>A0AAD8ABR2_DIPPU</name>
<feature type="region of interest" description="Disordered" evidence="1">
    <location>
        <begin position="1"/>
        <end position="36"/>
    </location>
</feature>
<accession>A0AAD8ABR2</accession>
<comment type="caution">
    <text evidence="2">The sequence shown here is derived from an EMBL/GenBank/DDBJ whole genome shotgun (WGS) entry which is preliminary data.</text>
</comment>
<sequence>RSNSRRQSNNVSLLGDPNIENVTPVSGENEDLISFDSPAAEPQRVLRRSSRLSLR</sequence>
<keyword evidence="3" id="KW-1185">Reference proteome</keyword>
<evidence type="ECO:0000313" key="3">
    <source>
        <dbReference type="Proteomes" id="UP001233999"/>
    </source>
</evidence>
<organism evidence="2 3">
    <name type="scientific">Diploptera punctata</name>
    <name type="common">Pacific beetle cockroach</name>
    <dbReference type="NCBI Taxonomy" id="6984"/>
    <lineage>
        <taxon>Eukaryota</taxon>
        <taxon>Metazoa</taxon>
        <taxon>Ecdysozoa</taxon>
        <taxon>Arthropoda</taxon>
        <taxon>Hexapoda</taxon>
        <taxon>Insecta</taxon>
        <taxon>Pterygota</taxon>
        <taxon>Neoptera</taxon>
        <taxon>Polyneoptera</taxon>
        <taxon>Dictyoptera</taxon>
        <taxon>Blattodea</taxon>
        <taxon>Blaberoidea</taxon>
        <taxon>Blaberidae</taxon>
        <taxon>Diplopterinae</taxon>
        <taxon>Diploptera</taxon>
    </lineage>
</organism>